<sequence>MRQLIGEIFTILIAFGLIGLAVLAIAAIGLIVLVVTAVFTGREKDGAQTPGR</sequence>
<dbReference type="AlphaFoldDB" id="A0A8J3WDV5"/>
<proteinExistence type="predicted"/>
<dbReference type="RefSeq" id="WP_176728488.1">
    <property type="nucleotide sequence ID" value="NZ_BMQP01000025.1"/>
</dbReference>
<evidence type="ECO:0000313" key="2">
    <source>
        <dbReference type="EMBL" id="GIH86329.1"/>
    </source>
</evidence>
<keyword evidence="1" id="KW-0472">Membrane</keyword>
<evidence type="ECO:0000313" key="3">
    <source>
        <dbReference type="Proteomes" id="UP000655044"/>
    </source>
</evidence>
<dbReference type="EMBL" id="BOOI01000045">
    <property type="protein sequence ID" value="GIH86329.1"/>
    <property type="molecule type" value="Genomic_DNA"/>
</dbReference>
<dbReference type="Proteomes" id="UP000655044">
    <property type="component" value="Unassembled WGS sequence"/>
</dbReference>
<comment type="caution">
    <text evidence="2">The sequence shown here is derived from an EMBL/GenBank/DDBJ whole genome shotgun (WGS) entry which is preliminary data.</text>
</comment>
<name>A0A8J3WDV5_PLARO</name>
<evidence type="ECO:0000256" key="1">
    <source>
        <dbReference type="SAM" id="Phobius"/>
    </source>
</evidence>
<keyword evidence="3" id="KW-1185">Reference proteome</keyword>
<protein>
    <submittedName>
        <fullName evidence="2">Uncharacterized protein</fullName>
    </submittedName>
</protein>
<keyword evidence="1" id="KW-0812">Transmembrane</keyword>
<organism evidence="2 3">
    <name type="scientific">Planobispora rosea</name>
    <dbReference type="NCBI Taxonomy" id="35762"/>
    <lineage>
        <taxon>Bacteria</taxon>
        <taxon>Bacillati</taxon>
        <taxon>Actinomycetota</taxon>
        <taxon>Actinomycetes</taxon>
        <taxon>Streptosporangiales</taxon>
        <taxon>Streptosporangiaceae</taxon>
        <taxon>Planobispora</taxon>
    </lineage>
</organism>
<keyword evidence="1" id="KW-1133">Transmembrane helix</keyword>
<feature type="transmembrane region" description="Helical" evidence="1">
    <location>
        <begin position="12"/>
        <end position="39"/>
    </location>
</feature>
<reference evidence="2" key="1">
    <citation type="submission" date="2021-01" db="EMBL/GenBank/DDBJ databases">
        <title>Whole genome shotgun sequence of Planobispora rosea NBRC 15558.</title>
        <authorList>
            <person name="Komaki H."/>
            <person name="Tamura T."/>
        </authorList>
    </citation>
    <scope>NUCLEOTIDE SEQUENCE</scope>
    <source>
        <strain evidence="2">NBRC 15558</strain>
    </source>
</reference>
<accession>A0A8J3WDV5</accession>
<gene>
    <name evidence="2" type="ORF">Pro02_47370</name>
</gene>